<gene>
    <name evidence="1" type="ORF">DFH08DRAFT_391013</name>
</gene>
<evidence type="ECO:0000313" key="2">
    <source>
        <dbReference type="Proteomes" id="UP001218218"/>
    </source>
</evidence>
<name>A0AAD6ZG04_9AGAR</name>
<accession>A0AAD6ZG04</accession>
<reference evidence="1" key="1">
    <citation type="submission" date="2023-03" db="EMBL/GenBank/DDBJ databases">
        <title>Massive genome expansion in bonnet fungi (Mycena s.s.) driven by repeated elements and novel gene families across ecological guilds.</title>
        <authorList>
            <consortium name="Lawrence Berkeley National Laboratory"/>
            <person name="Harder C.B."/>
            <person name="Miyauchi S."/>
            <person name="Viragh M."/>
            <person name="Kuo A."/>
            <person name="Thoen E."/>
            <person name="Andreopoulos B."/>
            <person name="Lu D."/>
            <person name="Skrede I."/>
            <person name="Drula E."/>
            <person name="Henrissat B."/>
            <person name="Morin E."/>
            <person name="Kohler A."/>
            <person name="Barry K."/>
            <person name="LaButti K."/>
            <person name="Morin E."/>
            <person name="Salamov A."/>
            <person name="Lipzen A."/>
            <person name="Mereny Z."/>
            <person name="Hegedus B."/>
            <person name="Baldrian P."/>
            <person name="Stursova M."/>
            <person name="Weitz H."/>
            <person name="Taylor A."/>
            <person name="Grigoriev I.V."/>
            <person name="Nagy L.G."/>
            <person name="Martin F."/>
            <person name="Kauserud H."/>
        </authorList>
    </citation>
    <scope>NUCLEOTIDE SEQUENCE</scope>
    <source>
        <strain evidence="1">CBHHK002</strain>
    </source>
</reference>
<comment type="caution">
    <text evidence="1">The sequence shown here is derived from an EMBL/GenBank/DDBJ whole genome shotgun (WGS) entry which is preliminary data.</text>
</comment>
<dbReference type="EMBL" id="JARIHO010000054">
    <property type="protein sequence ID" value="KAJ7319350.1"/>
    <property type="molecule type" value="Genomic_DNA"/>
</dbReference>
<dbReference type="AlphaFoldDB" id="A0AAD6ZG04"/>
<proteinExistence type="predicted"/>
<protein>
    <submittedName>
        <fullName evidence="1">Uncharacterized protein</fullName>
    </submittedName>
</protein>
<evidence type="ECO:0000313" key="1">
    <source>
        <dbReference type="EMBL" id="KAJ7319350.1"/>
    </source>
</evidence>
<sequence>MVDVNRYRYRLLPPELERLIFETAAELYPETIPNLLLVAVRVLEWIEPLKYRTFTLTVDPSTCPQFRLLQQTVKSKPVQFIHDNIRYLLADQNFPAGSLDEVLPGCTGVISLALFHTHPSMVSQLEAIRPQRLSAPIASFFDHDTVDLTLPLFSSLTHLDAFDVFAASSWSDWSSLALLPVLTHLAFLDLANLGAEKILAACRKLQVLIGMHEEFFAVQTRDDMDPRFLLMVLSTEDYVVDWKIGVQGGMDFWARADAFVAKRRRGEIEPKSRYWIEDEDGI</sequence>
<organism evidence="1 2">
    <name type="scientific">Mycena albidolilacea</name>
    <dbReference type="NCBI Taxonomy" id="1033008"/>
    <lineage>
        <taxon>Eukaryota</taxon>
        <taxon>Fungi</taxon>
        <taxon>Dikarya</taxon>
        <taxon>Basidiomycota</taxon>
        <taxon>Agaricomycotina</taxon>
        <taxon>Agaricomycetes</taxon>
        <taxon>Agaricomycetidae</taxon>
        <taxon>Agaricales</taxon>
        <taxon>Marasmiineae</taxon>
        <taxon>Mycenaceae</taxon>
        <taxon>Mycena</taxon>
    </lineage>
</organism>
<dbReference type="Proteomes" id="UP001218218">
    <property type="component" value="Unassembled WGS sequence"/>
</dbReference>
<keyword evidence="2" id="KW-1185">Reference proteome</keyword>